<comment type="caution">
    <text evidence="1">The sequence shown here is derived from an EMBL/GenBank/DDBJ whole genome shotgun (WGS) entry which is preliminary data.</text>
</comment>
<organism evidence="1">
    <name type="scientific">marine sediment metagenome</name>
    <dbReference type="NCBI Taxonomy" id="412755"/>
    <lineage>
        <taxon>unclassified sequences</taxon>
        <taxon>metagenomes</taxon>
        <taxon>ecological metagenomes</taxon>
    </lineage>
</organism>
<feature type="non-terminal residue" evidence="1">
    <location>
        <position position="1"/>
    </location>
</feature>
<sequence length="299" mass="34578">FRKLIEEIDSIKEKINDISNFDISNELDNTEVNHSEKPGQKLNLKELCAKDYEQDKIQELGELLVSDFDKNLISKEYAEKGNYLGEYIKIIKDAQNAMEDRILSIDEGINFIKLSEGKGERKVVEARIENETMKSIELSYNHIIKEFKNLIAKIKFIFRDFKNQIDIDSFQKRGRLNSKFIKAVTSDYEYRKCFSRKLKQKELKILLLVDISGSMQGKKLECAKIAMIMLCEALHEIAQLRIVLFTGDYDAINILLKNFNEKPDPKNFDKFGCHGRVSSNLDGISIKHEAAKLEKNVLI</sequence>
<accession>X1B529</accession>
<evidence type="ECO:0000313" key="1">
    <source>
        <dbReference type="EMBL" id="GAG79293.1"/>
    </source>
</evidence>
<dbReference type="AlphaFoldDB" id="X1B529"/>
<evidence type="ECO:0008006" key="2">
    <source>
        <dbReference type="Google" id="ProtNLM"/>
    </source>
</evidence>
<proteinExistence type="predicted"/>
<gene>
    <name evidence="1" type="ORF">S01H4_33396</name>
</gene>
<dbReference type="InterPro" id="IPR036465">
    <property type="entry name" value="vWFA_dom_sf"/>
</dbReference>
<dbReference type="SUPFAM" id="SSF53300">
    <property type="entry name" value="vWA-like"/>
    <property type="match status" value="1"/>
</dbReference>
<dbReference type="Gene3D" id="3.40.50.410">
    <property type="entry name" value="von Willebrand factor, type A domain"/>
    <property type="match status" value="1"/>
</dbReference>
<name>X1B529_9ZZZZ</name>
<dbReference type="EMBL" id="BART01017570">
    <property type="protein sequence ID" value="GAG79293.1"/>
    <property type="molecule type" value="Genomic_DNA"/>
</dbReference>
<reference evidence="1" key="1">
    <citation type="journal article" date="2014" name="Front. Microbiol.">
        <title>High frequency of phylogenetically diverse reductive dehalogenase-homologous genes in deep subseafloor sedimentary metagenomes.</title>
        <authorList>
            <person name="Kawai M."/>
            <person name="Futagami T."/>
            <person name="Toyoda A."/>
            <person name="Takaki Y."/>
            <person name="Nishi S."/>
            <person name="Hori S."/>
            <person name="Arai W."/>
            <person name="Tsubouchi T."/>
            <person name="Morono Y."/>
            <person name="Uchiyama I."/>
            <person name="Ito T."/>
            <person name="Fujiyama A."/>
            <person name="Inagaki F."/>
            <person name="Takami H."/>
        </authorList>
    </citation>
    <scope>NUCLEOTIDE SEQUENCE</scope>
    <source>
        <strain evidence="1">Expedition CK06-06</strain>
    </source>
</reference>
<protein>
    <recommendedName>
        <fullName evidence="2">VWFA domain-containing protein</fullName>
    </recommendedName>
</protein>
<feature type="non-terminal residue" evidence="1">
    <location>
        <position position="299"/>
    </location>
</feature>